<evidence type="ECO:0000256" key="9">
    <source>
        <dbReference type="ARBA" id="ARBA00023235"/>
    </source>
</evidence>
<dbReference type="OrthoDB" id="3592703at2759"/>
<reference evidence="13 14" key="2">
    <citation type="journal article" date="2013" name="IMA Fungus">
        <title>IMA Genome-F 1: Ceratocystis fimbriata: Draft nuclear genome sequence for the plant pathogen, Ceratocystis fimbriata.</title>
        <authorList>
            <person name="Wilken P.M."/>
            <person name="Steenkamp E.T."/>
            <person name="Wingfield M.J."/>
            <person name="de Beer Z.W."/>
            <person name="Wingfield B.D."/>
        </authorList>
    </citation>
    <scope>NUCLEOTIDE SEQUENCE [LARGE SCALE GENOMIC DNA]</scope>
    <source>
        <strain evidence="13 14">CBS 114723</strain>
    </source>
</reference>
<dbReference type="InterPro" id="IPR002539">
    <property type="entry name" value="MaoC-like_dom"/>
</dbReference>
<keyword evidence="4" id="KW-0276">Fatty acid metabolism</keyword>
<organism evidence="13 14">
    <name type="scientific">Ceratocystis fimbriata CBS 114723</name>
    <dbReference type="NCBI Taxonomy" id="1035309"/>
    <lineage>
        <taxon>Eukaryota</taxon>
        <taxon>Fungi</taxon>
        <taxon>Dikarya</taxon>
        <taxon>Ascomycota</taxon>
        <taxon>Pezizomycotina</taxon>
        <taxon>Sordariomycetes</taxon>
        <taxon>Hypocreomycetidae</taxon>
        <taxon>Microascales</taxon>
        <taxon>Ceratocystidaceae</taxon>
        <taxon>Ceratocystis</taxon>
    </lineage>
</organism>
<comment type="caution">
    <text evidence="13">The sequence shown here is derived from an EMBL/GenBank/DDBJ whole genome shotgun (WGS) entry which is preliminary data.</text>
</comment>
<evidence type="ECO:0000256" key="8">
    <source>
        <dbReference type="ARBA" id="ARBA00023140"/>
    </source>
</evidence>
<dbReference type="Pfam" id="PF00106">
    <property type="entry name" value="adh_short"/>
    <property type="match status" value="2"/>
</dbReference>
<evidence type="ECO:0000313" key="13">
    <source>
        <dbReference type="EMBL" id="PHH56114.1"/>
    </source>
</evidence>
<evidence type="ECO:0000256" key="2">
    <source>
        <dbReference type="ARBA" id="ARBA00005005"/>
    </source>
</evidence>
<dbReference type="SUPFAM" id="SSF51735">
    <property type="entry name" value="NAD(P)-binding Rossmann-fold domains"/>
    <property type="match status" value="2"/>
</dbReference>
<comment type="subcellular location">
    <subcellularLocation>
        <location evidence="1">Peroxisome</location>
    </subcellularLocation>
</comment>
<gene>
    <name evidence="13" type="primary">fox-2</name>
    <name evidence="13" type="ORF">CFIMG_003436RA</name>
</gene>
<dbReference type="FunFam" id="3.40.50.720:FF:000410">
    <property type="entry name" value="Peroxisomal multifunctional beta-oxidation protein"/>
    <property type="match status" value="1"/>
</dbReference>
<keyword evidence="9" id="KW-0413">Isomerase</keyword>
<evidence type="ECO:0000256" key="6">
    <source>
        <dbReference type="ARBA" id="ARBA00023002"/>
    </source>
</evidence>
<keyword evidence="7" id="KW-0443">Lipid metabolism</keyword>
<dbReference type="GO" id="GO:0016853">
    <property type="term" value="F:isomerase activity"/>
    <property type="evidence" value="ECO:0007669"/>
    <property type="project" value="UniProtKB-KW"/>
</dbReference>
<dbReference type="Pfam" id="PF22622">
    <property type="entry name" value="MFE-2_hydrat-2_N"/>
    <property type="match status" value="1"/>
</dbReference>
<dbReference type="FunFam" id="3.10.129.10:FF:000013">
    <property type="entry name" value="Peroxisomal multifunctional enzyme type 2"/>
    <property type="match status" value="1"/>
</dbReference>
<sequence length="780" mass="84239">MKVHVKGAFKCARAAWPHFRKQKYGRVINTASAAGLFGSFGQTNYSAAKMAMVGFTETLAKEGAKYNILCNVIAPIAASRMTETVMPPDLLKNLGPEWVVPLVAVLVHKGNQETGSIFEVGGGHVAQLRWERSSGLLLKADESYTPGAVLQNWKKVTDFSSPQYPSGPNDFLTLLEDSLKMTSAPPSEKLDFSGKVALITGGGAGIGRVYSLAFAKHGASVVVNDLANPDTVVEEIKKMGGKAVGVKASAEDGDAVVKAAIDAFGRIDIIINNAGILRDKAFNNMDDNMWDSVMNVHLRGTYKITKAAWPYFLKQKYGRVVNTTSTSGIYGNFGQANYAAAKCGILGFSRALALEGAKYNIFVNTIAPNAGTAMTKTILPEELVQAFKPDYIAPLVLALSSDKCPNPTGGLYEVGSGWCGQTRWQRTGGHGFPIKTPLTPEAILKQWDKITNFDDGRADHPFKAQDSIEKMVANLSSSDETGDSNDKTNYLESIEKAKKSASIDSEYKFEERDVLLYNIGIGAKPDQLKYVFEGADDFQALPTFGVIPPFNAQLPWSFDDIVPNFSPMMLLHGEQYLEIKKFPIPTSGSLISRSKLLEVVDKGAAAIVKTGVTTIDKATGEEVFYNESTVFLRGCGGFGGQSKPSDRGPSTAANKPPARAPDSVVESKTNEDQAAIYRLSGDYNPLHIDPSFAKVGGFKTPILHGLCSFGIAGKAVYERYGAFKNFKVRFAGTVNPGQTLVTEMWKEGNKIIFQTKVKETGKMAISGAGAELVQNPKTKI</sequence>
<protein>
    <submittedName>
        <fullName evidence="13">Peroxisomal hydratase-dehydrogenase-epimerase</fullName>
    </submittedName>
</protein>
<dbReference type="GO" id="GO:0004300">
    <property type="term" value="F:enoyl-CoA hydratase activity"/>
    <property type="evidence" value="ECO:0007669"/>
    <property type="project" value="UniProtKB-ARBA"/>
</dbReference>
<dbReference type="InterPro" id="IPR051687">
    <property type="entry name" value="Peroxisomal_Beta-Oxidation"/>
</dbReference>
<reference evidence="13 14" key="1">
    <citation type="journal article" date="2013" name="Fungal Biol.">
        <title>Analysis of microsatellite markers in the genome of the plant pathogen Ceratocystis fimbriata.</title>
        <authorList>
            <person name="Simpson M.C."/>
            <person name="Wilken P.M."/>
            <person name="Coetzee M.P."/>
            <person name="Wingfield M.J."/>
            <person name="Wingfield B.D."/>
        </authorList>
    </citation>
    <scope>NUCLEOTIDE SEQUENCE [LARGE SCALE GENOMIC DNA]</scope>
    <source>
        <strain evidence="13 14">CBS 114723</strain>
    </source>
</reference>
<dbReference type="InterPro" id="IPR057326">
    <property type="entry name" value="KR_dom"/>
</dbReference>
<evidence type="ECO:0000256" key="7">
    <source>
        <dbReference type="ARBA" id="ARBA00023098"/>
    </source>
</evidence>
<evidence type="ECO:0000256" key="3">
    <source>
        <dbReference type="ARBA" id="ARBA00006484"/>
    </source>
</evidence>
<comment type="pathway">
    <text evidence="2">Lipid metabolism; fatty acid beta-oxidation.</text>
</comment>
<keyword evidence="5" id="KW-0521">NADP</keyword>
<keyword evidence="14" id="KW-1185">Reference proteome</keyword>
<dbReference type="PANTHER" id="PTHR45024">
    <property type="entry name" value="DEHYDROGENASES, SHORT CHAIN"/>
    <property type="match status" value="1"/>
</dbReference>
<evidence type="ECO:0000256" key="11">
    <source>
        <dbReference type="SAM" id="MobiDB-lite"/>
    </source>
</evidence>
<dbReference type="PRINTS" id="PR00080">
    <property type="entry name" value="SDRFAMILY"/>
</dbReference>
<dbReference type="GO" id="GO:0006635">
    <property type="term" value="P:fatty acid beta-oxidation"/>
    <property type="evidence" value="ECO:0007669"/>
    <property type="project" value="UniProtKB-UniPathway"/>
</dbReference>
<comment type="similarity">
    <text evidence="3">Belongs to the short-chain dehydrogenases/reductases (SDR) family.</text>
</comment>
<proteinExistence type="inferred from homology"/>
<dbReference type="InterPro" id="IPR002347">
    <property type="entry name" value="SDR_fam"/>
</dbReference>
<dbReference type="PANTHER" id="PTHR45024:SF2">
    <property type="entry name" value="SCP2 DOMAIN-CONTAINING PROTEIN"/>
    <property type="match status" value="1"/>
</dbReference>
<keyword evidence="8" id="KW-0576">Peroxisome</keyword>
<dbReference type="CDD" id="cd05353">
    <property type="entry name" value="hydroxyacyl-CoA-like_DH_SDR_c-like"/>
    <property type="match status" value="1"/>
</dbReference>
<dbReference type="UniPathway" id="UPA00659"/>
<evidence type="ECO:0000256" key="5">
    <source>
        <dbReference type="ARBA" id="ARBA00022857"/>
    </source>
</evidence>
<evidence type="ECO:0000256" key="1">
    <source>
        <dbReference type="ARBA" id="ARBA00004275"/>
    </source>
</evidence>
<dbReference type="Proteomes" id="UP000222788">
    <property type="component" value="Unassembled WGS sequence"/>
</dbReference>
<evidence type="ECO:0000259" key="12">
    <source>
        <dbReference type="SMART" id="SM00822"/>
    </source>
</evidence>
<name>A0A2C5XLZ8_9PEZI</name>
<dbReference type="AlphaFoldDB" id="A0A2C5XLZ8"/>
<feature type="domain" description="Ketoreductase" evidence="12">
    <location>
        <begin position="195"/>
        <end position="369"/>
    </location>
</feature>
<keyword evidence="6" id="KW-0560">Oxidoreductase</keyword>
<dbReference type="Gene3D" id="3.40.50.720">
    <property type="entry name" value="NAD(P)-binding Rossmann-like Domain"/>
    <property type="match status" value="2"/>
</dbReference>
<dbReference type="CDD" id="cd03448">
    <property type="entry name" value="HDE_HSD"/>
    <property type="match status" value="1"/>
</dbReference>
<dbReference type="GO" id="GO:0005777">
    <property type="term" value="C:peroxisome"/>
    <property type="evidence" value="ECO:0007669"/>
    <property type="project" value="UniProtKB-SubCell"/>
</dbReference>
<dbReference type="InterPro" id="IPR054357">
    <property type="entry name" value="MFE-2_N"/>
</dbReference>
<dbReference type="GO" id="GO:0016491">
    <property type="term" value="F:oxidoreductase activity"/>
    <property type="evidence" value="ECO:0007669"/>
    <property type="project" value="UniProtKB-KW"/>
</dbReference>
<evidence type="ECO:0000256" key="4">
    <source>
        <dbReference type="ARBA" id="ARBA00022832"/>
    </source>
</evidence>
<dbReference type="InterPro" id="IPR020904">
    <property type="entry name" value="Sc_DH/Rdtase_CS"/>
</dbReference>
<dbReference type="PROSITE" id="PS00061">
    <property type="entry name" value="ADH_SHORT"/>
    <property type="match status" value="1"/>
</dbReference>
<dbReference type="PRINTS" id="PR00081">
    <property type="entry name" value="GDHRDH"/>
</dbReference>
<evidence type="ECO:0000256" key="10">
    <source>
        <dbReference type="ARBA" id="ARBA00023239"/>
    </source>
</evidence>
<dbReference type="InterPro" id="IPR029069">
    <property type="entry name" value="HotDog_dom_sf"/>
</dbReference>
<dbReference type="Pfam" id="PF01575">
    <property type="entry name" value="MaoC_dehydratas"/>
    <property type="match status" value="1"/>
</dbReference>
<dbReference type="Gene3D" id="3.10.129.10">
    <property type="entry name" value="Hotdog Thioesterase"/>
    <property type="match status" value="1"/>
</dbReference>
<dbReference type="SMART" id="SM00822">
    <property type="entry name" value="PKS_KR"/>
    <property type="match status" value="1"/>
</dbReference>
<dbReference type="STRING" id="1035309.A0A2C5XLZ8"/>
<dbReference type="InterPro" id="IPR036291">
    <property type="entry name" value="NAD(P)-bd_dom_sf"/>
</dbReference>
<evidence type="ECO:0000313" key="14">
    <source>
        <dbReference type="Proteomes" id="UP000222788"/>
    </source>
</evidence>
<accession>A0A2C5XLZ8</accession>
<keyword evidence="10" id="KW-0456">Lyase</keyword>
<dbReference type="EMBL" id="APWK03000003">
    <property type="protein sequence ID" value="PHH56114.1"/>
    <property type="molecule type" value="Genomic_DNA"/>
</dbReference>
<feature type="region of interest" description="Disordered" evidence="11">
    <location>
        <begin position="640"/>
        <end position="669"/>
    </location>
</feature>
<dbReference type="SUPFAM" id="SSF54637">
    <property type="entry name" value="Thioesterase/thiol ester dehydrase-isomerase"/>
    <property type="match status" value="2"/>
</dbReference>